<evidence type="ECO:0000256" key="1">
    <source>
        <dbReference type="SAM" id="SignalP"/>
    </source>
</evidence>
<comment type="caution">
    <text evidence="2">The sequence shown here is derived from an EMBL/GenBank/DDBJ whole genome shotgun (WGS) entry which is preliminary data.</text>
</comment>
<reference evidence="2 3" key="1">
    <citation type="submission" date="2019-07" db="EMBL/GenBank/DDBJ databases">
        <title>Rufibacter sp. nov., isolated from lake sediment.</title>
        <authorList>
            <person name="Qu J.-H."/>
        </authorList>
    </citation>
    <scope>NUCLEOTIDE SEQUENCE [LARGE SCALE GENOMIC DNA]</scope>
    <source>
        <strain evidence="2 3">NBS58-1</strain>
    </source>
</reference>
<accession>A0A5B6TLM8</accession>
<proteinExistence type="predicted"/>
<keyword evidence="1" id="KW-0732">Signal</keyword>
<dbReference type="EMBL" id="VKKY01000001">
    <property type="protein sequence ID" value="KAA3440287.1"/>
    <property type="molecule type" value="Genomic_DNA"/>
</dbReference>
<feature type="signal peptide" evidence="1">
    <location>
        <begin position="1"/>
        <end position="24"/>
    </location>
</feature>
<dbReference type="OrthoDB" id="9805017at2"/>
<keyword evidence="3" id="KW-1185">Reference proteome</keyword>
<sequence>MKKYTAHASALLLLVLGLFSWSCDQEVGDELPLSFQQFSIYSDEMYTSEGGVFEKLILSPLVNDSIKTEVTIKYSQPARGQLTSDCYGEKKMCYVYEKGYIGDDSLTYTVCSDKICKTEKILLHIEERLDPSRCITKLGKDSLETTMNTPKEIKPFANDILFCADGSSYGPIVVQPQHGTLRFYDYGGTSYKSVTFIYTPNRNYVGDDSFTYRANIGSNRYEDMQVKVKVKAN</sequence>
<protein>
    <submittedName>
        <fullName evidence="2">Uncharacterized protein</fullName>
    </submittedName>
</protein>
<gene>
    <name evidence="2" type="ORF">FOA19_06420</name>
</gene>
<name>A0A5B6TLM8_9BACT</name>
<organism evidence="2 3">
    <name type="scientific">Rufibacter hautae</name>
    <dbReference type="NCBI Taxonomy" id="2595005"/>
    <lineage>
        <taxon>Bacteria</taxon>
        <taxon>Pseudomonadati</taxon>
        <taxon>Bacteroidota</taxon>
        <taxon>Cytophagia</taxon>
        <taxon>Cytophagales</taxon>
        <taxon>Hymenobacteraceae</taxon>
        <taxon>Rufibacter</taxon>
    </lineage>
</organism>
<dbReference type="AlphaFoldDB" id="A0A5B6TLM8"/>
<dbReference type="Pfam" id="PF17963">
    <property type="entry name" value="Big_9"/>
    <property type="match status" value="1"/>
</dbReference>
<evidence type="ECO:0000313" key="3">
    <source>
        <dbReference type="Proteomes" id="UP000324133"/>
    </source>
</evidence>
<dbReference type="RefSeq" id="WP_149089923.1">
    <property type="nucleotide sequence ID" value="NZ_VKKY01000001.1"/>
</dbReference>
<evidence type="ECO:0000313" key="2">
    <source>
        <dbReference type="EMBL" id="KAA3440287.1"/>
    </source>
</evidence>
<feature type="chain" id="PRO_5022743050" evidence="1">
    <location>
        <begin position="25"/>
        <end position="233"/>
    </location>
</feature>
<dbReference type="Proteomes" id="UP000324133">
    <property type="component" value="Unassembled WGS sequence"/>
</dbReference>
<dbReference type="Gene3D" id="2.60.40.3440">
    <property type="match status" value="2"/>
</dbReference>